<keyword evidence="8" id="KW-1185">Reference proteome</keyword>
<dbReference type="InterPro" id="IPR011006">
    <property type="entry name" value="CheY-like_superfamily"/>
</dbReference>
<feature type="domain" description="Response regulatory" evidence="6">
    <location>
        <begin position="10"/>
        <end position="120"/>
    </location>
</feature>
<dbReference type="PANTHER" id="PTHR44688">
    <property type="entry name" value="DNA-BINDING TRANSCRIPTIONAL ACTIVATOR DEVR_DOSR"/>
    <property type="match status" value="1"/>
</dbReference>
<reference evidence="7 8" key="1">
    <citation type="submission" date="2019-12" db="EMBL/GenBank/DDBJ databases">
        <title>Genomic-based taxomic classification of the family Erythrobacteraceae.</title>
        <authorList>
            <person name="Xu L."/>
        </authorList>
    </citation>
    <scope>NUCLEOTIDE SEQUENCE [LARGE SCALE GENOMIC DNA]</scope>
    <source>
        <strain evidence="7 8">DSM 17792</strain>
    </source>
</reference>
<evidence type="ECO:0000256" key="1">
    <source>
        <dbReference type="ARBA" id="ARBA00023015"/>
    </source>
</evidence>
<dbReference type="PROSITE" id="PS50043">
    <property type="entry name" value="HTH_LUXR_2"/>
    <property type="match status" value="1"/>
</dbReference>
<comment type="caution">
    <text evidence="7">The sequence shown here is derived from an EMBL/GenBank/DDBJ whole genome shotgun (WGS) entry which is preliminary data.</text>
</comment>
<dbReference type="InterPro" id="IPR036388">
    <property type="entry name" value="WH-like_DNA-bd_sf"/>
</dbReference>
<evidence type="ECO:0000313" key="8">
    <source>
        <dbReference type="Proteomes" id="UP000448199"/>
    </source>
</evidence>
<dbReference type="AlphaFoldDB" id="A0A844XWE1"/>
<dbReference type="PANTHER" id="PTHR44688:SF16">
    <property type="entry name" value="DNA-BINDING TRANSCRIPTIONAL ACTIVATOR DEVR_DOSR"/>
    <property type="match status" value="1"/>
</dbReference>
<evidence type="ECO:0000256" key="2">
    <source>
        <dbReference type="ARBA" id="ARBA00023125"/>
    </source>
</evidence>
<feature type="domain" description="HTH luxR-type" evidence="5">
    <location>
        <begin position="136"/>
        <end position="201"/>
    </location>
</feature>
<dbReference type="Gene3D" id="3.40.50.2300">
    <property type="match status" value="1"/>
</dbReference>
<keyword evidence="2" id="KW-0238">DNA-binding</keyword>
<dbReference type="PROSITE" id="PS50110">
    <property type="entry name" value="RESPONSE_REGULATORY"/>
    <property type="match status" value="1"/>
</dbReference>
<evidence type="ECO:0000313" key="7">
    <source>
        <dbReference type="EMBL" id="MXO49679.1"/>
    </source>
</evidence>
<gene>
    <name evidence="7" type="ORF">GRI69_15625</name>
</gene>
<sequence>MMSGTIDKVRFAVVDGDYKRRASVVRKLLDIGGHVEPFEQAAELENFCREETIVMVYDEGRSVEDVLNLQRQEGINNPVIGYTDDTDIYRISDAFHLGVSDYIPLPLEPKRLPARLAAALAKTKAKALNYRKSAKARERLKRLSNREVEVLDCLAQGASTKQIATELGLSARTVEVHRAKIYSKLGVSHALEAVKVKTDSETI</sequence>
<dbReference type="GO" id="GO:0000160">
    <property type="term" value="P:phosphorelay signal transduction system"/>
    <property type="evidence" value="ECO:0007669"/>
    <property type="project" value="InterPro"/>
</dbReference>
<evidence type="ECO:0000259" key="5">
    <source>
        <dbReference type="PROSITE" id="PS50043"/>
    </source>
</evidence>
<evidence type="ECO:0000256" key="4">
    <source>
        <dbReference type="PROSITE-ProRule" id="PRU00169"/>
    </source>
</evidence>
<dbReference type="OrthoDB" id="9782655at2"/>
<dbReference type="RefSeq" id="WP_160729089.1">
    <property type="nucleotide sequence ID" value="NZ_WTYC01000018.1"/>
</dbReference>
<accession>A0A844XWE1</accession>
<dbReference type="InterPro" id="IPR001789">
    <property type="entry name" value="Sig_transdc_resp-reg_receiver"/>
</dbReference>
<dbReference type="Pfam" id="PF00196">
    <property type="entry name" value="GerE"/>
    <property type="match status" value="1"/>
</dbReference>
<dbReference type="InterPro" id="IPR016032">
    <property type="entry name" value="Sig_transdc_resp-reg_C-effctor"/>
</dbReference>
<keyword evidence="3" id="KW-0804">Transcription</keyword>
<dbReference type="GO" id="GO:0003677">
    <property type="term" value="F:DNA binding"/>
    <property type="evidence" value="ECO:0007669"/>
    <property type="project" value="UniProtKB-KW"/>
</dbReference>
<dbReference type="GO" id="GO:0006355">
    <property type="term" value="P:regulation of DNA-templated transcription"/>
    <property type="evidence" value="ECO:0007669"/>
    <property type="project" value="InterPro"/>
</dbReference>
<dbReference type="PRINTS" id="PR00038">
    <property type="entry name" value="HTHLUXR"/>
</dbReference>
<dbReference type="SUPFAM" id="SSF52172">
    <property type="entry name" value="CheY-like"/>
    <property type="match status" value="1"/>
</dbReference>
<organism evidence="7 8">
    <name type="scientific">Qipengyuania vulgaris</name>
    <dbReference type="NCBI Taxonomy" id="291985"/>
    <lineage>
        <taxon>Bacteria</taxon>
        <taxon>Pseudomonadati</taxon>
        <taxon>Pseudomonadota</taxon>
        <taxon>Alphaproteobacteria</taxon>
        <taxon>Sphingomonadales</taxon>
        <taxon>Erythrobacteraceae</taxon>
        <taxon>Qipengyuania</taxon>
    </lineage>
</organism>
<protein>
    <submittedName>
        <fullName evidence="7">Uncharacterized protein</fullName>
    </submittedName>
</protein>
<name>A0A844XWE1_9SPHN</name>
<proteinExistence type="predicted"/>
<keyword evidence="1" id="KW-0805">Transcription regulation</keyword>
<dbReference type="EMBL" id="WTYC01000018">
    <property type="protein sequence ID" value="MXO49679.1"/>
    <property type="molecule type" value="Genomic_DNA"/>
</dbReference>
<dbReference type="SUPFAM" id="SSF46894">
    <property type="entry name" value="C-terminal effector domain of the bipartite response regulators"/>
    <property type="match status" value="1"/>
</dbReference>
<dbReference type="Gene3D" id="1.10.10.10">
    <property type="entry name" value="Winged helix-like DNA-binding domain superfamily/Winged helix DNA-binding domain"/>
    <property type="match status" value="1"/>
</dbReference>
<dbReference type="InterPro" id="IPR000792">
    <property type="entry name" value="Tscrpt_reg_LuxR_C"/>
</dbReference>
<evidence type="ECO:0000256" key="3">
    <source>
        <dbReference type="ARBA" id="ARBA00023163"/>
    </source>
</evidence>
<dbReference type="SMART" id="SM00421">
    <property type="entry name" value="HTH_LUXR"/>
    <property type="match status" value="1"/>
</dbReference>
<dbReference type="CDD" id="cd06170">
    <property type="entry name" value="LuxR_C_like"/>
    <property type="match status" value="1"/>
</dbReference>
<evidence type="ECO:0000259" key="6">
    <source>
        <dbReference type="PROSITE" id="PS50110"/>
    </source>
</evidence>
<comment type="caution">
    <text evidence="4">Lacks conserved residue(s) required for the propagation of feature annotation.</text>
</comment>
<dbReference type="Proteomes" id="UP000448199">
    <property type="component" value="Unassembled WGS sequence"/>
</dbReference>